<dbReference type="InterPro" id="IPR036397">
    <property type="entry name" value="RNaseH_sf"/>
</dbReference>
<feature type="domain" description="Mos1 transposase HTH" evidence="1">
    <location>
        <begin position="8"/>
        <end position="52"/>
    </location>
</feature>
<organism evidence="2 3">
    <name type="scientific">Cryptotermes secundus</name>
    <dbReference type="NCBI Taxonomy" id="105785"/>
    <lineage>
        <taxon>Eukaryota</taxon>
        <taxon>Metazoa</taxon>
        <taxon>Ecdysozoa</taxon>
        <taxon>Arthropoda</taxon>
        <taxon>Hexapoda</taxon>
        <taxon>Insecta</taxon>
        <taxon>Pterygota</taxon>
        <taxon>Neoptera</taxon>
        <taxon>Polyneoptera</taxon>
        <taxon>Dictyoptera</taxon>
        <taxon>Blattodea</taxon>
        <taxon>Blattoidea</taxon>
        <taxon>Termitoidae</taxon>
        <taxon>Kalotermitidae</taxon>
        <taxon>Cryptotermitinae</taxon>
        <taxon>Cryptotermes</taxon>
    </lineage>
</organism>
<evidence type="ECO:0000259" key="1">
    <source>
        <dbReference type="Pfam" id="PF17906"/>
    </source>
</evidence>
<dbReference type="Proteomes" id="UP000235965">
    <property type="component" value="Unassembled WGS sequence"/>
</dbReference>
<name>A0A2J7R7I4_9NEOP</name>
<sequence>MTEQHEQRYCIKFCQKLGDTQVETIHKIQQAFRDDAMSNSWIKEWYNRLKDGRTSVDSEPRSGRPSTSRNENFIEQVRTLVMEDRRITFRELANEIGVSNGSVHSILTEDLGMRSVSTKFVPKLLTMEQKQRHLEIVQDMLDNANNNARPHTVKTTIETLRKLKWNLLTHLPYSPDLAPSDFYLFGRLKSDLQGMRFVDNDAVIQNVREWIHRQPQNFFEKVIRMLPECWKKCVDSGGEYVED</sequence>
<gene>
    <name evidence="2" type="ORF">B7P43_G11160</name>
</gene>
<evidence type="ECO:0000313" key="3">
    <source>
        <dbReference type="Proteomes" id="UP000235965"/>
    </source>
</evidence>
<comment type="caution">
    <text evidence="2">The sequence shown here is derived from an EMBL/GenBank/DDBJ whole genome shotgun (WGS) entry which is preliminary data.</text>
</comment>
<keyword evidence="3" id="KW-1185">Reference proteome</keyword>
<dbReference type="InParanoid" id="A0A2J7R7I4"/>
<dbReference type="Gene3D" id="1.10.10.1450">
    <property type="match status" value="1"/>
</dbReference>
<dbReference type="PANTHER" id="PTHR46060">
    <property type="entry name" value="MARINER MOS1 TRANSPOSASE-LIKE PROTEIN"/>
    <property type="match status" value="1"/>
</dbReference>
<dbReference type="InterPro" id="IPR052709">
    <property type="entry name" value="Transposase-MT_Hybrid"/>
</dbReference>
<dbReference type="EMBL" id="NEVH01006732">
    <property type="protein sequence ID" value="PNF36792.1"/>
    <property type="molecule type" value="Genomic_DNA"/>
</dbReference>
<dbReference type="OrthoDB" id="10065579at2759"/>
<dbReference type="STRING" id="105785.A0A2J7R7I4"/>
<proteinExistence type="predicted"/>
<reference evidence="2 3" key="1">
    <citation type="submission" date="2017-12" db="EMBL/GenBank/DDBJ databases">
        <title>Hemimetabolous genomes reveal molecular basis of termite eusociality.</title>
        <authorList>
            <person name="Harrison M.C."/>
            <person name="Jongepier E."/>
            <person name="Robertson H.M."/>
            <person name="Arning N."/>
            <person name="Bitard-Feildel T."/>
            <person name="Chao H."/>
            <person name="Childers C.P."/>
            <person name="Dinh H."/>
            <person name="Doddapaneni H."/>
            <person name="Dugan S."/>
            <person name="Gowin J."/>
            <person name="Greiner C."/>
            <person name="Han Y."/>
            <person name="Hu H."/>
            <person name="Hughes D.S.T."/>
            <person name="Huylmans A.-K."/>
            <person name="Kemena C."/>
            <person name="Kremer L.P.M."/>
            <person name="Lee S.L."/>
            <person name="Lopez-Ezquerra A."/>
            <person name="Mallet L."/>
            <person name="Monroy-Kuhn J.M."/>
            <person name="Moser A."/>
            <person name="Murali S.C."/>
            <person name="Muzny D.M."/>
            <person name="Otani S."/>
            <person name="Piulachs M.-D."/>
            <person name="Poelchau M."/>
            <person name="Qu J."/>
            <person name="Schaub F."/>
            <person name="Wada-Katsumata A."/>
            <person name="Worley K.C."/>
            <person name="Xie Q."/>
            <person name="Ylla G."/>
            <person name="Poulsen M."/>
            <person name="Gibbs R.A."/>
            <person name="Schal C."/>
            <person name="Richards S."/>
            <person name="Belles X."/>
            <person name="Korb J."/>
            <person name="Bornberg-Bauer E."/>
        </authorList>
    </citation>
    <scope>NUCLEOTIDE SEQUENCE [LARGE SCALE GENOMIC DNA]</scope>
    <source>
        <tissue evidence="2">Whole body</tissue>
    </source>
</reference>
<dbReference type="Gene3D" id="3.30.420.10">
    <property type="entry name" value="Ribonuclease H-like superfamily/Ribonuclease H"/>
    <property type="match status" value="1"/>
</dbReference>
<evidence type="ECO:0000313" key="2">
    <source>
        <dbReference type="EMBL" id="PNF36792.1"/>
    </source>
</evidence>
<accession>A0A2J7R7I4</accession>
<dbReference type="GO" id="GO:0003676">
    <property type="term" value="F:nucleic acid binding"/>
    <property type="evidence" value="ECO:0007669"/>
    <property type="project" value="InterPro"/>
</dbReference>
<dbReference type="Pfam" id="PF17906">
    <property type="entry name" value="HTH_48"/>
    <property type="match status" value="1"/>
</dbReference>
<dbReference type="PANTHER" id="PTHR46060:SF1">
    <property type="entry name" value="MARINER MOS1 TRANSPOSASE-LIKE PROTEIN"/>
    <property type="match status" value="1"/>
</dbReference>
<dbReference type="AlphaFoldDB" id="A0A2J7R7I4"/>
<dbReference type="InterPro" id="IPR041426">
    <property type="entry name" value="Mos1_HTH"/>
</dbReference>
<protein>
    <recommendedName>
        <fullName evidence="1">Mos1 transposase HTH domain-containing protein</fullName>
    </recommendedName>
</protein>